<evidence type="ECO:0000313" key="2">
    <source>
        <dbReference type="Proteomes" id="UP001558613"/>
    </source>
</evidence>
<protein>
    <recommendedName>
        <fullName evidence="3">Reverse transcriptase</fullName>
    </recommendedName>
</protein>
<evidence type="ECO:0008006" key="3">
    <source>
        <dbReference type="Google" id="ProtNLM"/>
    </source>
</evidence>
<comment type="caution">
    <text evidence="1">The sequence shown here is derived from an EMBL/GenBank/DDBJ whole genome shotgun (WGS) entry which is preliminary data.</text>
</comment>
<organism evidence="1 2">
    <name type="scientific">Cirrhinus molitorella</name>
    <name type="common">mud carp</name>
    <dbReference type="NCBI Taxonomy" id="172907"/>
    <lineage>
        <taxon>Eukaryota</taxon>
        <taxon>Metazoa</taxon>
        <taxon>Chordata</taxon>
        <taxon>Craniata</taxon>
        <taxon>Vertebrata</taxon>
        <taxon>Euteleostomi</taxon>
        <taxon>Actinopterygii</taxon>
        <taxon>Neopterygii</taxon>
        <taxon>Teleostei</taxon>
        <taxon>Ostariophysi</taxon>
        <taxon>Cypriniformes</taxon>
        <taxon>Cyprinidae</taxon>
        <taxon>Labeoninae</taxon>
        <taxon>Labeonini</taxon>
        <taxon>Cirrhinus</taxon>
    </lineage>
</organism>
<sequence length="301" mass="34550">METACIVEIPTIQDQGIRCLGKQYDSSLKDSSHLINIRAQLNTWLKAIEHSQLLGRFKVWCFQYGIIPRLQWPFLLYDFPVSQVEGMERLCSKFLRKWLGVPPSFSTINLYSKTSKLPLPVSSVVEEFKAAKARAVTTLLSSKDRKVRHASKTIKCGRKWRPQQAVMEAESHWKHQEITGVVCQGRLGLGHYSEKRWSRADARARRGLVVQRVREAAEEEWQVKAIGLASQGRWTQWDQAQERPLSWKELWQIDQGRLSFLLHSVTDLLPTPRNIKIWAGEKDPSCNQCGAVSCTLNHNTD</sequence>
<accession>A0ABR3LD82</accession>
<gene>
    <name evidence="1" type="ORF">QQF64_018647</name>
</gene>
<name>A0ABR3LD82_9TELE</name>
<reference evidence="1 2" key="1">
    <citation type="submission" date="2023-09" db="EMBL/GenBank/DDBJ databases">
        <authorList>
            <person name="Wang M."/>
        </authorList>
    </citation>
    <scope>NUCLEOTIDE SEQUENCE [LARGE SCALE GENOMIC DNA]</scope>
    <source>
        <strain evidence="1">GT-2023</strain>
        <tissue evidence="1">Liver</tissue>
    </source>
</reference>
<proteinExistence type="predicted"/>
<dbReference type="EMBL" id="JAYMGO010000022">
    <property type="protein sequence ID" value="KAL1250851.1"/>
    <property type="molecule type" value="Genomic_DNA"/>
</dbReference>
<evidence type="ECO:0000313" key="1">
    <source>
        <dbReference type="EMBL" id="KAL1250851.1"/>
    </source>
</evidence>
<keyword evidence="2" id="KW-1185">Reference proteome</keyword>
<dbReference type="Proteomes" id="UP001558613">
    <property type="component" value="Unassembled WGS sequence"/>
</dbReference>